<evidence type="ECO:0000256" key="2">
    <source>
        <dbReference type="SAM" id="SignalP"/>
    </source>
</evidence>
<dbReference type="Pfam" id="PF05036">
    <property type="entry name" value="SPOR"/>
    <property type="match status" value="1"/>
</dbReference>
<keyword evidence="2" id="KW-0732">Signal</keyword>
<keyword evidence="5" id="KW-1185">Reference proteome</keyword>
<proteinExistence type="predicted"/>
<feature type="domain" description="SPOR" evidence="3">
    <location>
        <begin position="365"/>
        <end position="443"/>
    </location>
</feature>
<dbReference type="Gene3D" id="3.30.70.1070">
    <property type="entry name" value="Sporulation related repeat"/>
    <property type="match status" value="1"/>
</dbReference>
<dbReference type="RefSeq" id="WP_183470790.1">
    <property type="nucleotide sequence ID" value="NZ_JACIBX010000003.1"/>
</dbReference>
<evidence type="ECO:0000259" key="3">
    <source>
        <dbReference type="PROSITE" id="PS51724"/>
    </source>
</evidence>
<accession>A0ABR6HM18</accession>
<feature type="signal peptide" evidence="2">
    <location>
        <begin position="1"/>
        <end position="21"/>
    </location>
</feature>
<feature type="region of interest" description="Disordered" evidence="1">
    <location>
        <begin position="81"/>
        <end position="122"/>
    </location>
</feature>
<feature type="compositionally biased region" description="Low complexity" evidence="1">
    <location>
        <begin position="100"/>
        <end position="118"/>
    </location>
</feature>
<gene>
    <name evidence="4" type="ORF">FHS00_001172</name>
</gene>
<dbReference type="PROSITE" id="PS51724">
    <property type="entry name" value="SPOR"/>
    <property type="match status" value="1"/>
</dbReference>
<evidence type="ECO:0000313" key="5">
    <source>
        <dbReference type="Proteomes" id="UP000576152"/>
    </source>
</evidence>
<name>A0ABR6HM18_9RHOB</name>
<comment type="caution">
    <text evidence="4">The sequence shown here is derived from an EMBL/GenBank/DDBJ whole genome shotgun (WGS) entry which is preliminary data.</text>
</comment>
<dbReference type="InterPro" id="IPR036680">
    <property type="entry name" value="SPOR-like_sf"/>
</dbReference>
<evidence type="ECO:0000313" key="4">
    <source>
        <dbReference type="EMBL" id="MBB3711601.1"/>
    </source>
</evidence>
<reference evidence="4 5" key="1">
    <citation type="submission" date="2020-08" db="EMBL/GenBank/DDBJ databases">
        <title>Genomic Encyclopedia of Type Strains, Phase III (KMG-III): the genomes of soil and plant-associated and newly described type strains.</title>
        <authorList>
            <person name="Whitman W."/>
        </authorList>
    </citation>
    <scope>NUCLEOTIDE SEQUENCE [LARGE SCALE GENOMIC DNA]</scope>
    <source>
        <strain evidence="4 5">CECT 8572</strain>
    </source>
</reference>
<dbReference type="EMBL" id="JACIBX010000003">
    <property type="protein sequence ID" value="MBB3711601.1"/>
    <property type="molecule type" value="Genomic_DNA"/>
</dbReference>
<organism evidence="4 5">
    <name type="scientific">Limimaricola variabilis</name>
    <dbReference type="NCBI Taxonomy" id="1492771"/>
    <lineage>
        <taxon>Bacteria</taxon>
        <taxon>Pseudomonadati</taxon>
        <taxon>Pseudomonadota</taxon>
        <taxon>Alphaproteobacteria</taxon>
        <taxon>Rhodobacterales</taxon>
        <taxon>Paracoccaceae</taxon>
        <taxon>Limimaricola</taxon>
    </lineage>
</organism>
<dbReference type="SUPFAM" id="SSF110997">
    <property type="entry name" value="Sporulation related repeat"/>
    <property type="match status" value="1"/>
</dbReference>
<protein>
    <recommendedName>
        <fullName evidence="3">SPOR domain-containing protein</fullName>
    </recommendedName>
</protein>
<feature type="chain" id="PRO_5046382792" description="SPOR domain-containing protein" evidence="2">
    <location>
        <begin position="22"/>
        <end position="443"/>
    </location>
</feature>
<evidence type="ECO:0000256" key="1">
    <source>
        <dbReference type="SAM" id="MobiDB-lite"/>
    </source>
</evidence>
<dbReference type="Proteomes" id="UP000576152">
    <property type="component" value="Unassembled WGS sequence"/>
</dbReference>
<dbReference type="InterPro" id="IPR007730">
    <property type="entry name" value="SPOR-like_dom"/>
</dbReference>
<sequence length="443" mass="44512">MFKTILAVSATALAVAGPAMAQDRLPAEFPPESYAGNQYVDSEGCAFIRAGIGGMTNWIPRMSRDREPLCGFQPTRIAGAAPPVLPDPAPAAAPERRAEAVAASAPATRRAAPSSPRVVAPQPVRSEAPRLTFAAFCAGRSGPQPGYVSSRTGETIDCGGAVAAPGAPLRGAVTLAAVCADMAATGRRYVLRDTGAPVTCGPQSATAPAPGSRLAATRMPTAPAAPGAPVAAGQGPVAMAVTSCAETGRSGLPRRCGPQAQSPSGIGNAARAATAPAAGHAAALAFLDPQADRLMRAAAAVTLPDPATPPAGYRRAFDDGRHNPLRGVRIVERAGAGQVRAPVTAAPVAVPTALVARVSTSSAPAQAATGRFVQLGTYAEAANAERAAARLRAMGLPVAQGHVSRNGTKMRVVATGPFADPATLGRALGAVRAAGYTDAFARR</sequence>